<name>A0A0B9GAQ8_9GAMM</name>
<evidence type="ECO:0000313" key="4">
    <source>
        <dbReference type="Proteomes" id="UP000031278"/>
    </source>
</evidence>
<dbReference type="EMBL" id="JWLZ01000186">
    <property type="protein sequence ID" value="KHT61995.1"/>
    <property type="molecule type" value="Genomic_DNA"/>
</dbReference>
<feature type="chain" id="PRO_5002128172" evidence="2">
    <location>
        <begin position="20"/>
        <end position="82"/>
    </location>
</feature>
<organism evidence="3 4">
    <name type="scientific">Photobacterium gaetbulicola</name>
    <dbReference type="NCBI Taxonomy" id="1295392"/>
    <lineage>
        <taxon>Bacteria</taxon>
        <taxon>Pseudomonadati</taxon>
        <taxon>Pseudomonadota</taxon>
        <taxon>Gammaproteobacteria</taxon>
        <taxon>Vibrionales</taxon>
        <taxon>Vibrionaceae</taxon>
        <taxon>Photobacterium</taxon>
    </lineage>
</organism>
<dbReference type="RefSeq" id="WP_039466252.1">
    <property type="nucleotide sequence ID" value="NZ_JWLZ01000186.1"/>
</dbReference>
<dbReference type="Proteomes" id="UP000031278">
    <property type="component" value="Unassembled WGS sequence"/>
</dbReference>
<feature type="region of interest" description="Disordered" evidence="1">
    <location>
        <begin position="53"/>
        <end position="82"/>
    </location>
</feature>
<proteinExistence type="predicted"/>
<dbReference type="AlphaFoldDB" id="A0A0B9GAQ8"/>
<evidence type="ECO:0000256" key="2">
    <source>
        <dbReference type="SAM" id="SignalP"/>
    </source>
</evidence>
<keyword evidence="2" id="KW-0732">Signal</keyword>
<protein>
    <submittedName>
        <fullName evidence="3">CG2 omega domain protein</fullName>
    </submittedName>
</protein>
<sequence>MYRAFACLLTLMVSLGATADVKISGDGFEISKDCLKLESENVKITSEECEQWKKNQENRSVHGDDNPGKGNKKDKKPKKETY</sequence>
<comment type="caution">
    <text evidence="3">The sequence shown here is derived from an EMBL/GenBank/DDBJ whole genome shotgun (WGS) entry which is preliminary data.</text>
</comment>
<evidence type="ECO:0000313" key="3">
    <source>
        <dbReference type="EMBL" id="KHT61995.1"/>
    </source>
</evidence>
<feature type="compositionally biased region" description="Basic and acidic residues" evidence="1">
    <location>
        <begin position="53"/>
        <end position="67"/>
    </location>
</feature>
<reference evidence="3 4" key="1">
    <citation type="submission" date="2014-12" db="EMBL/GenBank/DDBJ databases">
        <title>Genome sequencing of Photobacterium gaetbulicola AD005a.</title>
        <authorList>
            <person name="Adrian T.G.S."/>
            <person name="Chan K.G."/>
        </authorList>
    </citation>
    <scope>NUCLEOTIDE SEQUENCE [LARGE SCALE GENOMIC DNA]</scope>
    <source>
        <strain evidence="3 4">AD005a</strain>
    </source>
</reference>
<gene>
    <name evidence="3" type="ORF">RJ45_19755</name>
</gene>
<accession>A0A0B9GAQ8</accession>
<evidence type="ECO:0000256" key="1">
    <source>
        <dbReference type="SAM" id="MobiDB-lite"/>
    </source>
</evidence>
<feature type="signal peptide" evidence="2">
    <location>
        <begin position="1"/>
        <end position="19"/>
    </location>
</feature>